<dbReference type="PANTHER" id="PTHR24186:SF41">
    <property type="entry name" value="PGG DOMAIN-CONTAINING PROTEIN"/>
    <property type="match status" value="1"/>
</dbReference>
<feature type="region of interest" description="Disordered" evidence="4">
    <location>
        <begin position="160"/>
        <end position="184"/>
    </location>
</feature>
<evidence type="ECO:0000256" key="1">
    <source>
        <dbReference type="ARBA" id="ARBA00022737"/>
    </source>
</evidence>
<dbReference type="Gramene" id="BGIOSGA037182-TA">
    <property type="protein sequence ID" value="BGIOSGA037182-PA"/>
    <property type="gene ID" value="BGIOSGA037182"/>
</dbReference>
<feature type="compositionally biased region" description="Polar residues" evidence="4">
    <location>
        <begin position="120"/>
        <end position="129"/>
    </location>
</feature>
<keyword evidence="2 3" id="KW-0040">ANK repeat</keyword>
<dbReference type="PROSITE" id="PS50297">
    <property type="entry name" value="ANK_REP_REGION"/>
    <property type="match status" value="4"/>
</dbReference>
<dbReference type="SUPFAM" id="SSF48403">
    <property type="entry name" value="Ankyrin repeat"/>
    <property type="match status" value="1"/>
</dbReference>
<feature type="repeat" description="ANK" evidence="3">
    <location>
        <begin position="401"/>
        <end position="427"/>
    </location>
</feature>
<evidence type="ECO:0000313" key="6">
    <source>
        <dbReference type="Proteomes" id="UP000007015"/>
    </source>
</evidence>
<sequence>MERAQPDQPVAAAAPGHVVLCFGASTAVAERQPEEGPAADSPVADAEPYARHDVDPPAAVAHVHALDHPAASIDAALPPRMPKHLYLAVFNGEKANVIEMLQLPNNGAPHGEEEEGQATDGASHSQPQTIDGAHHAEDQTVYDFPIAQVAINEEVGGAQNIHRDPHENKEGAQGQGPGPDGTSQQEDLITVLYKARWHLLSSLNSEGETPLHRAARAGHVHAVQRIIAGVTENLEKLAENQLMDIIATRNCAGENALHLAAMHGHAQVVTTLLKDAPDARLSSVLTEANNASALYLAVMSTSVATVKALLAHECNDTSAQGPKGQDALHAAAVLQNREMVNILLEKKPELASGVDDMKSTPLHFASSDGAYSIVHAILYPKSKSLFGDPARQSLVAMQDSEGSTALHIAALMGHVNVVRLLIKASPDSADIRDKQGRTFLHIACADEGWQRPTVRYVVKNPMLHDLLNSQDKEGNTPLHLAANHGKFVDVYALISSGKVHPDIMNAEGETAFDIAKNTVSFFFMLHDPYTPATYNDQLGFSVEVRLMEGGVESSLV</sequence>
<dbReference type="Proteomes" id="UP000007015">
    <property type="component" value="Chromosome 12"/>
</dbReference>
<dbReference type="STRING" id="39946.B8BNQ3"/>
<feature type="repeat" description="ANK" evidence="3">
    <location>
        <begin position="252"/>
        <end position="284"/>
    </location>
</feature>
<evidence type="ECO:0000256" key="2">
    <source>
        <dbReference type="ARBA" id="ARBA00023043"/>
    </source>
</evidence>
<feature type="compositionally biased region" description="Basic and acidic residues" evidence="4">
    <location>
        <begin position="161"/>
        <end position="170"/>
    </location>
</feature>
<evidence type="ECO:0000313" key="5">
    <source>
        <dbReference type="EMBL" id="EEC69044.1"/>
    </source>
</evidence>
<accession>B8BNQ3</accession>
<feature type="region of interest" description="Disordered" evidence="4">
    <location>
        <begin position="29"/>
        <end position="50"/>
    </location>
</feature>
<dbReference type="PANTHER" id="PTHR24186">
    <property type="entry name" value="PROTEIN PHOSPHATASE 1 REGULATORY SUBUNIT"/>
    <property type="match status" value="1"/>
</dbReference>
<dbReference type="AlphaFoldDB" id="B8BNQ3"/>
<feature type="region of interest" description="Disordered" evidence="4">
    <location>
        <begin position="104"/>
        <end position="130"/>
    </location>
</feature>
<dbReference type="InterPro" id="IPR002110">
    <property type="entry name" value="Ankyrin_rpt"/>
</dbReference>
<keyword evidence="6" id="KW-1185">Reference proteome</keyword>
<keyword evidence="1" id="KW-0677">Repeat</keyword>
<dbReference type="Gene3D" id="1.25.40.20">
    <property type="entry name" value="Ankyrin repeat-containing domain"/>
    <property type="match status" value="3"/>
</dbReference>
<evidence type="ECO:0000256" key="3">
    <source>
        <dbReference type="PROSITE-ProRule" id="PRU00023"/>
    </source>
</evidence>
<dbReference type="Pfam" id="PF12796">
    <property type="entry name" value="Ank_2"/>
    <property type="match status" value="3"/>
</dbReference>
<dbReference type="GO" id="GO:0005886">
    <property type="term" value="C:plasma membrane"/>
    <property type="evidence" value="ECO:0007669"/>
    <property type="project" value="TreeGrafter"/>
</dbReference>
<dbReference type="SMART" id="SM00248">
    <property type="entry name" value="ANK"/>
    <property type="match status" value="7"/>
</dbReference>
<proteinExistence type="predicted"/>
<dbReference type="HOGENOM" id="CLU_000134_36_3_1"/>
<dbReference type="OMA" id="FMLHDPY"/>
<organism evidence="5 6">
    <name type="scientific">Oryza sativa subsp. indica</name>
    <name type="common">Rice</name>
    <dbReference type="NCBI Taxonomy" id="39946"/>
    <lineage>
        <taxon>Eukaryota</taxon>
        <taxon>Viridiplantae</taxon>
        <taxon>Streptophyta</taxon>
        <taxon>Embryophyta</taxon>
        <taxon>Tracheophyta</taxon>
        <taxon>Spermatophyta</taxon>
        <taxon>Magnoliopsida</taxon>
        <taxon>Liliopsida</taxon>
        <taxon>Poales</taxon>
        <taxon>Poaceae</taxon>
        <taxon>BOP clade</taxon>
        <taxon>Oryzoideae</taxon>
        <taxon>Oryzeae</taxon>
        <taxon>Oryzinae</taxon>
        <taxon>Oryza</taxon>
        <taxon>Oryza sativa</taxon>
    </lineage>
</organism>
<name>B8BNQ3_ORYSI</name>
<feature type="repeat" description="ANK" evidence="3">
    <location>
        <begin position="206"/>
        <end position="227"/>
    </location>
</feature>
<dbReference type="PROSITE" id="PS50088">
    <property type="entry name" value="ANK_REPEAT"/>
    <property type="match status" value="4"/>
</dbReference>
<dbReference type="Pfam" id="PF00023">
    <property type="entry name" value="Ank"/>
    <property type="match status" value="1"/>
</dbReference>
<feature type="repeat" description="ANK" evidence="3">
    <location>
        <begin position="473"/>
        <end position="497"/>
    </location>
</feature>
<dbReference type="InterPro" id="IPR036770">
    <property type="entry name" value="Ankyrin_rpt-contain_sf"/>
</dbReference>
<evidence type="ECO:0000256" key="4">
    <source>
        <dbReference type="SAM" id="MobiDB-lite"/>
    </source>
</evidence>
<gene>
    <name evidence="5" type="ORF">OsI_37875</name>
</gene>
<dbReference type="EMBL" id="CM000137">
    <property type="protein sequence ID" value="EEC69044.1"/>
    <property type="molecule type" value="Genomic_DNA"/>
</dbReference>
<reference evidence="5 6" key="1">
    <citation type="journal article" date="2005" name="PLoS Biol.">
        <title>The genomes of Oryza sativa: a history of duplications.</title>
        <authorList>
            <person name="Yu J."/>
            <person name="Wang J."/>
            <person name="Lin W."/>
            <person name="Li S."/>
            <person name="Li H."/>
            <person name="Zhou J."/>
            <person name="Ni P."/>
            <person name="Dong W."/>
            <person name="Hu S."/>
            <person name="Zeng C."/>
            <person name="Zhang J."/>
            <person name="Zhang Y."/>
            <person name="Li R."/>
            <person name="Xu Z."/>
            <person name="Li S."/>
            <person name="Li X."/>
            <person name="Zheng H."/>
            <person name="Cong L."/>
            <person name="Lin L."/>
            <person name="Yin J."/>
            <person name="Geng J."/>
            <person name="Li G."/>
            <person name="Shi J."/>
            <person name="Liu J."/>
            <person name="Lv H."/>
            <person name="Li J."/>
            <person name="Wang J."/>
            <person name="Deng Y."/>
            <person name="Ran L."/>
            <person name="Shi X."/>
            <person name="Wang X."/>
            <person name="Wu Q."/>
            <person name="Li C."/>
            <person name="Ren X."/>
            <person name="Wang J."/>
            <person name="Wang X."/>
            <person name="Li D."/>
            <person name="Liu D."/>
            <person name="Zhang X."/>
            <person name="Ji Z."/>
            <person name="Zhao W."/>
            <person name="Sun Y."/>
            <person name="Zhang Z."/>
            <person name="Bao J."/>
            <person name="Han Y."/>
            <person name="Dong L."/>
            <person name="Ji J."/>
            <person name="Chen P."/>
            <person name="Wu S."/>
            <person name="Liu J."/>
            <person name="Xiao Y."/>
            <person name="Bu D."/>
            <person name="Tan J."/>
            <person name="Yang L."/>
            <person name="Ye C."/>
            <person name="Zhang J."/>
            <person name="Xu J."/>
            <person name="Zhou Y."/>
            <person name="Yu Y."/>
            <person name="Zhang B."/>
            <person name="Zhuang S."/>
            <person name="Wei H."/>
            <person name="Liu B."/>
            <person name="Lei M."/>
            <person name="Yu H."/>
            <person name="Li Y."/>
            <person name="Xu H."/>
            <person name="Wei S."/>
            <person name="He X."/>
            <person name="Fang L."/>
            <person name="Zhang Z."/>
            <person name="Zhang Y."/>
            <person name="Huang X."/>
            <person name="Su Z."/>
            <person name="Tong W."/>
            <person name="Li J."/>
            <person name="Tong Z."/>
            <person name="Li S."/>
            <person name="Ye J."/>
            <person name="Wang L."/>
            <person name="Fang L."/>
            <person name="Lei T."/>
            <person name="Chen C."/>
            <person name="Chen H."/>
            <person name="Xu Z."/>
            <person name="Li H."/>
            <person name="Huang H."/>
            <person name="Zhang F."/>
            <person name="Xu H."/>
            <person name="Li N."/>
            <person name="Zhao C."/>
            <person name="Li S."/>
            <person name="Dong L."/>
            <person name="Huang Y."/>
            <person name="Li L."/>
            <person name="Xi Y."/>
            <person name="Qi Q."/>
            <person name="Li W."/>
            <person name="Zhang B."/>
            <person name="Hu W."/>
            <person name="Zhang Y."/>
            <person name="Tian X."/>
            <person name="Jiao Y."/>
            <person name="Liang X."/>
            <person name="Jin J."/>
            <person name="Gao L."/>
            <person name="Zheng W."/>
            <person name="Hao B."/>
            <person name="Liu S."/>
            <person name="Wang W."/>
            <person name="Yuan L."/>
            <person name="Cao M."/>
            <person name="McDermott J."/>
            <person name="Samudrala R."/>
            <person name="Wang J."/>
            <person name="Wong G.K."/>
            <person name="Yang H."/>
        </authorList>
    </citation>
    <scope>NUCLEOTIDE SEQUENCE [LARGE SCALE GENOMIC DNA]</scope>
    <source>
        <strain evidence="6">cv. 93-11</strain>
    </source>
</reference>
<protein>
    <submittedName>
        <fullName evidence="5">Uncharacterized protein</fullName>
    </submittedName>
</protein>